<proteinExistence type="predicted"/>
<reference evidence="1" key="1">
    <citation type="submission" date="2020-10" db="EMBL/GenBank/DDBJ databases">
        <authorList>
            <person name="Gilroy R."/>
        </authorList>
    </citation>
    <scope>NUCLEOTIDE SEQUENCE</scope>
    <source>
        <strain evidence="1">9366</strain>
    </source>
</reference>
<organism evidence="1 2">
    <name type="scientific">Candidatus Caccalectryoclostridium excrementigallinarum</name>
    <dbReference type="NCBI Taxonomy" id="2840710"/>
    <lineage>
        <taxon>Bacteria</taxon>
        <taxon>Bacillati</taxon>
        <taxon>Bacillota</taxon>
        <taxon>Clostridia</taxon>
        <taxon>Christensenellales</taxon>
        <taxon>Christensenellaceae</taxon>
        <taxon>Christensenellaceae incertae sedis</taxon>
        <taxon>Candidatus Caccalectryoclostridium</taxon>
    </lineage>
</organism>
<gene>
    <name evidence="1" type="ORF">IAB07_00175</name>
</gene>
<reference evidence="1" key="2">
    <citation type="journal article" date="2021" name="PeerJ">
        <title>Extensive microbial diversity within the chicken gut microbiome revealed by metagenomics and culture.</title>
        <authorList>
            <person name="Gilroy R."/>
            <person name="Ravi A."/>
            <person name="Getino M."/>
            <person name="Pursley I."/>
            <person name="Horton D.L."/>
            <person name="Alikhan N.F."/>
            <person name="Baker D."/>
            <person name="Gharbi K."/>
            <person name="Hall N."/>
            <person name="Watson M."/>
            <person name="Adriaenssens E.M."/>
            <person name="Foster-Nyarko E."/>
            <person name="Jarju S."/>
            <person name="Secka A."/>
            <person name="Antonio M."/>
            <person name="Oren A."/>
            <person name="Chaudhuri R.R."/>
            <person name="La Ragione R."/>
            <person name="Hildebrand F."/>
            <person name="Pallen M.J."/>
        </authorList>
    </citation>
    <scope>NUCLEOTIDE SEQUENCE</scope>
    <source>
        <strain evidence="1">9366</strain>
    </source>
</reference>
<dbReference type="InterPro" id="IPR029064">
    <property type="entry name" value="Ribosomal_eL30-like_sf"/>
</dbReference>
<evidence type="ECO:0000313" key="1">
    <source>
        <dbReference type="EMBL" id="HIU62169.1"/>
    </source>
</evidence>
<name>A0A9D1MKY6_9FIRM</name>
<accession>A0A9D1MKY6</accession>
<dbReference type="AlphaFoldDB" id="A0A9D1MKY6"/>
<evidence type="ECO:0000313" key="2">
    <source>
        <dbReference type="Proteomes" id="UP000824145"/>
    </source>
</evidence>
<comment type="caution">
    <text evidence="1">The sequence shown here is derived from an EMBL/GenBank/DDBJ whole genome shotgun (WGS) entry which is preliminary data.</text>
</comment>
<protein>
    <submittedName>
        <fullName evidence="1">Uncharacterized protein</fullName>
    </submittedName>
</protein>
<dbReference type="EMBL" id="DVNJ01000001">
    <property type="protein sequence ID" value="HIU62169.1"/>
    <property type="molecule type" value="Genomic_DNA"/>
</dbReference>
<dbReference type="Gene3D" id="3.30.1330.30">
    <property type="match status" value="1"/>
</dbReference>
<sequence>MDELLAAKKRVYLIMRDADMGGSSARKADRKAQSENIPLLICKSGEIARAVHKENVKLIALTSNELADAILRSDKSGIITEVESE</sequence>
<dbReference type="Proteomes" id="UP000824145">
    <property type="component" value="Unassembled WGS sequence"/>
</dbReference>